<feature type="compositionally biased region" description="Low complexity" evidence="5">
    <location>
        <begin position="112"/>
        <end position="144"/>
    </location>
</feature>
<dbReference type="GO" id="GO:0005886">
    <property type="term" value="C:plasma membrane"/>
    <property type="evidence" value="ECO:0007669"/>
    <property type="project" value="TreeGrafter"/>
</dbReference>
<dbReference type="InterPro" id="IPR028258">
    <property type="entry name" value="Sec3-PIP2_bind"/>
</dbReference>
<dbReference type="Pfam" id="PF09763">
    <property type="entry name" value="Sec3_CC"/>
    <property type="match status" value="1"/>
</dbReference>
<gene>
    <name evidence="9" type="ORF">FB192DRAFT_1275295</name>
</gene>
<evidence type="ECO:0000313" key="9">
    <source>
        <dbReference type="EMBL" id="KAF1804848.1"/>
    </source>
</evidence>
<dbReference type="GO" id="GO:0006887">
    <property type="term" value="P:exocytosis"/>
    <property type="evidence" value="ECO:0007669"/>
    <property type="project" value="UniProtKB-KW"/>
</dbReference>
<name>A0A8H4BMC4_MUCCL</name>
<sequence length="934" mass="107741">MSDGIRQALISSLFPPSSQEKLIVHVKTYKDIQSSETSKDIKGTPRYLCLTQKKSAIRLLKVKRNQNGTFSISKAWSLDDIREIRIVDARLVLADPSAPSMGSTNTVTTNFSDSNQQPVPSSPQPSSYAQSPVKTSVPKQQPQQQRDDRKERDRAREAKRERDRMEKQAQEEKQRQKKAEEIQEKMAEQASLMNVEELLTDFNWKASGNAAALEKRLLGELHALEAANVHAMIQSDERVRSIVEHIDKSLEELDSMESWLSLYGAELNSMGDDIREIETQNRALQILNSNQHALIYELDGLLTAISIPRRCLDSLQNDPMDTVDDVIRIQESAEMLQKVIKTKLGDGLQDMAAVQQRLETYNIHGNKFSERIFKFLKEQFEYQAKQYFDHKARASPVDTRKGGAAIVAQPHEPIEDKLIKYQGFNLWEKEMEPRMYNELQRCYAQAMAPLYDRDVRDLIESTRSYYAALRKRDVDELEYIFKPEESRPARALAYAPNLRGDDSKPHRYRHMLRGSVEGVIGGSFNNGSGRASVDEDEKAADDAFAQMISQAVMLVCREQNYMSDLFEQTLNGPKSFLERGMVYSQVPNKSDLYSRRDKIRDVKVSKKILTWMEMIFETLEPNLVGLLEYGVKSDPTQAVSMLGAVEFQQEKWDGSDQEFTLRLCKSILQRLTKMFESFIADQVRIIEETKVSSKKRKGILSFFRTFPVFAMRMEMAAVNVQPESETRVTVSEAYEKIIQAMMGSLDSIARESDQTGDDKEQLNATIMYIENMHHMYHTLRTNKLHVLEKWIKHAKTQYDNSLNAYIKVIIRRPLGKLLEFFEGVEQMTHTSTPEEVSFHMNYNKTQLRRVIMMYPPKEIKKSLEQLYKRVDKHFSEEEGLLQVVWRGIQEEFIRQHEKMEDLINKCYPDAGAHLEFTIQDLLGMMSELARKVNV</sequence>
<evidence type="ECO:0000259" key="8">
    <source>
        <dbReference type="Pfam" id="PF20654"/>
    </source>
</evidence>
<evidence type="ECO:0000259" key="7">
    <source>
        <dbReference type="Pfam" id="PF15277"/>
    </source>
</evidence>
<evidence type="ECO:0000256" key="4">
    <source>
        <dbReference type="ARBA" id="ARBA00023054"/>
    </source>
</evidence>
<dbReference type="GO" id="GO:0005546">
    <property type="term" value="F:phosphatidylinositol-4,5-bisphosphate binding"/>
    <property type="evidence" value="ECO:0007669"/>
    <property type="project" value="TreeGrafter"/>
</dbReference>
<dbReference type="Proteomes" id="UP000469890">
    <property type="component" value="Unassembled WGS sequence"/>
</dbReference>
<feature type="domain" description="Exocyst complex component Sec3 coiled-coil" evidence="6">
    <location>
        <begin position="212"/>
        <end position="341"/>
    </location>
</feature>
<evidence type="ECO:0000256" key="5">
    <source>
        <dbReference type="SAM" id="MobiDB-lite"/>
    </source>
</evidence>
<protein>
    <submittedName>
        <fullName evidence="9">Exocyst complex component Sec3-domain-containing protein</fullName>
    </submittedName>
</protein>
<evidence type="ECO:0000256" key="2">
    <source>
        <dbReference type="ARBA" id="ARBA00022448"/>
    </source>
</evidence>
<dbReference type="InterPro" id="IPR048628">
    <property type="entry name" value="Sec3_C"/>
</dbReference>
<evidence type="ECO:0000256" key="3">
    <source>
        <dbReference type="ARBA" id="ARBA00022483"/>
    </source>
</evidence>
<evidence type="ECO:0000256" key="1">
    <source>
        <dbReference type="ARBA" id="ARBA00006518"/>
    </source>
</evidence>
<keyword evidence="4" id="KW-0175">Coiled coil</keyword>
<feature type="domain" description="Exocyst complex component Sec3 PIP2-binding N-terminal" evidence="7">
    <location>
        <begin position="44"/>
        <end position="88"/>
    </location>
</feature>
<accession>A0A8H4BMC4</accession>
<dbReference type="GO" id="GO:0006893">
    <property type="term" value="P:Golgi to plasma membrane transport"/>
    <property type="evidence" value="ECO:0007669"/>
    <property type="project" value="TreeGrafter"/>
</dbReference>
<keyword evidence="3" id="KW-0268">Exocytosis</keyword>
<feature type="region of interest" description="Disordered" evidence="5">
    <location>
        <begin position="96"/>
        <end position="183"/>
    </location>
</feature>
<proteinExistence type="inferred from homology"/>
<evidence type="ECO:0000313" key="10">
    <source>
        <dbReference type="Proteomes" id="UP000469890"/>
    </source>
</evidence>
<feature type="compositionally biased region" description="Basic and acidic residues" evidence="5">
    <location>
        <begin position="145"/>
        <end position="183"/>
    </location>
</feature>
<dbReference type="InterPro" id="IPR019160">
    <property type="entry name" value="Sec3_CC"/>
</dbReference>
<dbReference type="EMBL" id="JAAECE010000002">
    <property type="protein sequence ID" value="KAF1804848.1"/>
    <property type="molecule type" value="Genomic_DNA"/>
</dbReference>
<evidence type="ECO:0000259" key="6">
    <source>
        <dbReference type="Pfam" id="PF09763"/>
    </source>
</evidence>
<feature type="domain" description="Exocyst complex component Sec3 C-terminal" evidence="8">
    <location>
        <begin position="600"/>
        <end position="909"/>
    </location>
</feature>
<dbReference type="PANTHER" id="PTHR16092">
    <property type="entry name" value="SEC3/SYNTAXIN-RELATED"/>
    <property type="match status" value="1"/>
</dbReference>
<feature type="compositionally biased region" description="Polar residues" evidence="5">
    <location>
        <begin position="100"/>
        <end position="111"/>
    </location>
</feature>
<reference evidence="9 10" key="1">
    <citation type="submission" date="2019-09" db="EMBL/GenBank/DDBJ databases">
        <authorList>
            <consortium name="DOE Joint Genome Institute"/>
            <person name="Mondo S.J."/>
            <person name="Navarro-Mendoza M.I."/>
            <person name="Perez-Arques C."/>
            <person name="Panchal S."/>
            <person name="Nicolas F.E."/>
            <person name="Ganguly P."/>
            <person name="Pangilinan J."/>
            <person name="Grigoriev I."/>
            <person name="Heitman J."/>
            <person name="Sanya K."/>
            <person name="Garre V."/>
        </authorList>
    </citation>
    <scope>NUCLEOTIDE SEQUENCE [LARGE SCALE GENOMIC DNA]</scope>
    <source>
        <strain evidence="9 10">MU402</strain>
    </source>
</reference>
<dbReference type="Gene3D" id="2.30.29.90">
    <property type="match status" value="1"/>
</dbReference>
<dbReference type="AlphaFoldDB" id="A0A8H4BMC4"/>
<dbReference type="Pfam" id="PF15277">
    <property type="entry name" value="Sec3-PIP2_bind"/>
    <property type="match status" value="1"/>
</dbReference>
<keyword evidence="2" id="KW-0813">Transport</keyword>
<comment type="similarity">
    <text evidence="1">Belongs to the SEC3 family.</text>
</comment>
<dbReference type="Pfam" id="PF20654">
    <property type="entry name" value="Sec3_C-term"/>
    <property type="match status" value="1"/>
</dbReference>
<dbReference type="PANTHER" id="PTHR16092:SF14">
    <property type="entry name" value="EXOCYST COMPLEX COMPONENT 1 ISOFORM X1"/>
    <property type="match status" value="1"/>
</dbReference>
<organism evidence="9 10">
    <name type="scientific">Mucor circinelloides f. lusitanicus</name>
    <name type="common">Mucor racemosus var. lusitanicus</name>
    <dbReference type="NCBI Taxonomy" id="29924"/>
    <lineage>
        <taxon>Eukaryota</taxon>
        <taxon>Fungi</taxon>
        <taxon>Fungi incertae sedis</taxon>
        <taxon>Mucoromycota</taxon>
        <taxon>Mucoromycotina</taxon>
        <taxon>Mucoromycetes</taxon>
        <taxon>Mucorales</taxon>
        <taxon>Mucorineae</taxon>
        <taxon>Mucoraceae</taxon>
        <taxon>Mucor</taxon>
    </lineage>
</organism>
<dbReference type="GO" id="GO:0000145">
    <property type="term" value="C:exocyst"/>
    <property type="evidence" value="ECO:0007669"/>
    <property type="project" value="InterPro"/>
</dbReference>
<comment type="caution">
    <text evidence="9">The sequence shown here is derived from an EMBL/GenBank/DDBJ whole genome shotgun (WGS) entry which is preliminary data.</text>
</comment>